<dbReference type="OrthoDB" id="5456543at2"/>
<dbReference type="EMBL" id="CP003360">
    <property type="protein sequence ID" value="AFM24372.1"/>
    <property type="molecule type" value="Genomic_DNA"/>
</dbReference>
<evidence type="ECO:0000313" key="3">
    <source>
        <dbReference type="Proteomes" id="UP000006055"/>
    </source>
</evidence>
<name>I4C481_DESTA</name>
<dbReference type="KEGG" id="dti:Desti_1661"/>
<reference evidence="3" key="1">
    <citation type="submission" date="2012-06" db="EMBL/GenBank/DDBJ databases">
        <title>Complete sequence of chromosome of Desulfomonile tiedjei DSM 6799.</title>
        <authorList>
            <person name="Lucas S."/>
            <person name="Copeland A."/>
            <person name="Lapidus A."/>
            <person name="Glavina del Rio T."/>
            <person name="Dalin E."/>
            <person name="Tice H."/>
            <person name="Bruce D."/>
            <person name="Goodwin L."/>
            <person name="Pitluck S."/>
            <person name="Peters L."/>
            <person name="Ovchinnikova G."/>
            <person name="Zeytun A."/>
            <person name="Lu M."/>
            <person name="Kyrpides N."/>
            <person name="Mavromatis K."/>
            <person name="Ivanova N."/>
            <person name="Brettin T."/>
            <person name="Detter J.C."/>
            <person name="Han C."/>
            <person name="Larimer F."/>
            <person name="Land M."/>
            <person name="Hauser L."/>
            <person name="Markowitz V."/>
            <person name="Cheng J.-F."/>
            <person name="Hugenholtz P."/>
            <person name="Woyke T."/>
            <person name="Wu D."/>
            <person name="Spring S."/>
            <person name="Schroeder M."/>
            <person name="Brambilla E."/>
            <person name="Klenk H.-P."/>
            <person name="Eisen J.A."/>
        </authorList>
    </citation>
    <scope>NUCLEOTIDE SEQUENCE [LARGE SCALE GENOMIC DNA]</scope>
    <source>
        <strain evidence="3">ATCC 49306 / DSM 6799 / DCB-1</strain>
    </source>
</reference>
<dbReference type="RefSeq" id="WP_014809520.1">
    <property type="nucleotide sequence ID" value="NC_018025.1"/>
</dbReference>
<protein>
    <recommendedName>
        <fullName evidence="4">Exosortase system-associated protein, TIGR04073 family</fullName>
    </recommendedName>
</protein>
<feature type="chain" id="PRO_5003687149" description="Exosortase system-associated protein, TIGR04073 family" evidence="1">
    <location>
        <begin position="24"/>
        <end position="155"/>
    </location>
</feature>
<evidence type="ECO:0008006" key="4">
    <source>
        <dbReference type="Google" id="ProtNLM"/>
    </source>
</evidence>
<evidence type="ECO:0000256" key="1">
    <source>
        <dbReference type="SAM" id="SignalP"/>
    </source>
</evidence>
<dbReference type="Proteomes" id="UP000006055">
    <property type="component" value="Chromosome"/>
</dbReference>
<sequence length="155" mass="17511">MKKMLIMHAAVLIALAMVSATWAFETDFDDLQKFDRSLPAWKFGRGLTNIFTAPYELLVNPSNEAIQGGYHGAYDNGLQGWLAGSFNGFIAGTFSGTLKAFRRMTTGALEMATFWKPEYGPTVEPEYGTRNMAFGYTDYFNPDPFWYWGPERMDP</sequence>
<dbReference type="AlphaFoldDB" id="I4C481"/>
<gene>
    <name evidence="2" type="ordered locus">Desti_1661</name>
</gene>
<keyword evidence="3" id="KW-1185">Reference proteome</keyword>
<organism evidence="2 3">
    <name type="scientific">Desulfomonile tiedjei (strain ATCC 49306 / DSM 6799 / DCB-1)</name>
    <dbReference type="NCBI Taxonomy" id="706587"/>
    <lineage>
        <taxon>Bacteria</taxon>
        <taxon>Pseudomonadati</taxon>
        <taxon>Thermodesulfobacteriota</taxon>
        <taxon>Desulfomonilia</taxon>
        <taxon>Desulfomonilales</taxon>
        <taxon>Desulfomonilaceae</taxon>
        <taxon>Desulfomonile</taxon>
    </lineage>
</organism>
<keyword evidence="1" id="KW-0732">Signal</keyword>
<accession>I4C481</accession>
<proteinExistence type="predicted"/>
<evidence type="ECO:0000313" key="2">
    <source>
        <dbReference type="EMBL" id="AFM24372.1"/>
    </source>
</evidence>
<dbReference type="HOGENOM" id="CLU_1692689_0_0_7"/>
<feature type="signal peptide" evidence="1">
    <location>
        <begin position="1"/>
        <end position="23"/>
    </location>
</feature>